<proteinExistence type="predicted"/>
<keyword evidence="2" id="KW-1185">Reference proteome</keyword>
<organism evidence="1 2">
    <name type="scientific">Hibiscus sabdariffa</name>
    <name type="common">roselle</name>
    <dbReference type="NCBI Taxonomy" id="183260"/>
    <lineage>
        <taxon>Eukaryota</taxon>
        <taxon>Viridiplantae</taxon>
        <taxon>Streptophyta</taxon>
        <taxon>Embryophyta</taxon>
        <taxon>Tracheophyta</taxon>
        <taxon>Spermatophyta</taxon>
        <taxon>Magnoliopsida</taxon>
        <taxon>eudicotyledons</taxon>
        <taxon>Gunneridae</taxon>
        <taxon>Pentapetalae</taxon>
        <taxon>rosids</taxon>
        <taxon>malvids</taxon>
        <taxon>Malvales</taxon>
        <taxon>Malvaceae</taxon>
        <taxon>Malvoideae</taxon>
        <taxon>Hibiscus</taxon>
    </lineage>
</organism>
<evidence type="ECO:0000313" key="2">
    <source>
        <dbReference type="Proteomes" id="UP001396334"/>
    </source>
</evidence>
<name>A0ABR2R3I1_9ROSI</name>
<evidence type="ECO:0000313" key="1">
    <source>
        <dbReference type="EMBL" id="KAK9007450.1"/>
    </source>
</evidence>
<protein>
    <submittedName>
        <fullName evidence="1">Uncharacterized protein</fullName>
    </submittedName>
</protein>
<gene>
    <name evidence="1" type="ORF">V6N11_074372</name>
</gene>
<dbReference type="EMBL" id="JBBPBN010000026">
    <property type="protein sequence ID" value="KAK9007450.1"/>
    <property type="molecule type" value="Genomic_DNA"/>
</dbReference>
<dbReference type="Proteomes" id="UP001396334">
    <property type="component" value="Unassembled WGS sequence"/>
</dbReference>
<reference evidence="1 2" key="1">
    <citation type="journal article" date="2024" name="G3 (Bethesda)">
        <title>Genome assembly of Hibiscus sabdariffa L. provides insights into metabolisms of medicinal natural products.</title>
        <authorList>
            <person name="Kim T."/>
        </authorList>
    </citation>
    <scope>NUCLEOTIDE SEQUENCE [LARGE SCALE GENOMIC DNA]</scope>
    <source>
        <strain evidence="1">TK-2024</strain>
        <tissue evidence="1">Old leaves</tissue>
    </source>
</reference>
<accession>A0ABR2R3I1</accession>
<sequence length="69" mass="7234">MFFGVFRAANFIVAGCGGALRFEGGHIRALFSDPVSNYGADFSNSLCSKGGADLARISFDKALVMVGLL</sequence>
<comment type="caution">
    <text evidence="1">The sequence shown here is derived from an EMBL/GenBank/DDBJ whole genome shotgun (WGS) entry which is preliminary data.</text>
</comment>